<dbReference type="SUPFAM" id="SSF47616">
    <property type="entry name" value="GST C-terminal domain-like"/>
    <property type="match status" value="1"/>
</dbReference>
<gene>
    <name evidence="2" type="ORF">J3U87_07625</name>
</gene>
<dbReference type="RefSeq" id="WP_237382437.1">
    <property type="nucleotide sequence ID" value="NZ_CP071793.1"/>
</dbReference>
<dbReference type="CDD" id="cd00570">
    <property type="entry name" value="GST_N_family"/>
    <property type="match status" value="1"/>
</dbReference>
<dbReference type="Gene3D" id="1.20.1050.10">
    <property type="match status" value="1"/>
</dbReference>
<keyword evidence="3" id="KW-1185">Reference proteome</keyword>
<evidence type="ECO:0000313" key="2">
    <source>
        <dbReference type="EMBL" id="QTD52329.1"/>
    </source>
</evidence>
<feature type="domain" description="GST N-terminal" evidence="1">
    <location>
        <begin position="1"/>
        <end position="79"/>
    </location>
</feature>
<dbReference type="InterPro" id="IPR036282">
    <property type="entry name" value="Glutathione-S-Trfase_C_sf"/>
</dbReference>
<dbReference type="InterPro" id="IPR004045">
    <property type="entry name" value="Glutathione_S-Trfase_N"/>
</dbReference>
<dbReference type="InterPro" id="IPR050983">
    <property type="entry name" value="GST_Omega/HSP26"/>
</dbReference>
<evidence type="ECO:0000259" key="1">
    <source>
        <dbReference type="PROSITE" id="PS50404"/>
    </source>
</evidence>
<dbReference type="Gene3D" id="3.40.30.10">
    <property type="entry name" value="Glutaredoxin"/>
    <property type="match status" value="1"/>
</dbReference>
<accession>A0A8A4TQS6</accession>
<name>A0A8A4TQS6_SULCO</name>
<dbReference type="AlphaFoldDB" id="A0A8A4TQS6"/>
<dbReference type="InterPro" id="IPR036249">
    <property type="entry name" value="Thioredoxin-like_sf"/>
</dbReference>
<organism evidence="2 3">
    <name type="scientific">Sulfidibacter corallicola</name>
    <dbReference type="NCBI Taxonomy" id="2818388"/>
    <lineage>
        <taxon>Bacteria</taxon>
        <taxon>Pseudomonadati</taxon>
        <taxon>Acidobacteriota</taxon>
        <taxon>Holophagae</taxon>
        <taxon>Acanthopleuribacterales</taxon>
        <taxon>Acanthopleuribacteraceae</taxon>
        <taxon>Sulfidibacter</taxon>
    </lineage>
</organism>
<evidence type="ECO:0000313" key="3">
    <source>
        <dbReference type="Proteomes" id="UP000663929"/>
    </source>
</evidence>
<dbReference type="Pfam" id="PF13417">
    <property type="entry name" value="GST_N_3"/>
    <property type="match status" value="1"/>
</dbReference>
<dbReference type="PROSITE" id="PS50404">
    <property type="entry name" value="GST_NTER"/>
    <property type="match status" value="1"/>
</dbReference>
<sequence>MTLKLYGVFASSYYNFAKLALLEKNMPFEEVPQHPNEKTSGFLAMSPVGKIPCMETEAGVLSESLAIVAYAEAQQPNPALFPQEPMVAGRAMQIHQFLTHYVNGAAGSLVPTGFFGAPEDQAVTDAGFTQVNEGVQYLAQVCVFDPYIAGKHLSHADLIALVSLDLVEKLAELYDRPNPLDALSGWRNLRPVLMERPHIKASIEGRDGMWQHILQNKAM</sequence>
<dbReference type="PANTHER" id="PTHR43968:SF6">
    <property type="entry name" value="GLUTATHIONE S-TRANSFERASE OMEGA"/>
    <property type="match status" value="1"/>
</dbReference>
<dbReference type="SUPFAM" id="SSF52833">
    <property type="entry name" value="Thioredoxin-like"/>
    <property type="match status" value="1"/>
</dbReference>
<protein>
    <submittedName>
        <fullName evidence="2">Glutathione S-transferase family protein</fullName>
    </submittedName>
</protein>
<dbReference type="EMBL" id="CP071793">
    <property type="protein sequence ID" value="QTD52329.1"/>
    <property type="molecule type" value="Genomic_DNA"/>
</dbReference>
<dbReference type="PANTHER" id="PTHR43968">
    <property type="match status" value="1"/>
</dbReference>
<dbReference type="KEGG" id="scor:J3U87_07625"/>
<proteinExistence type="predicted"/>
<dbReference type="Proteomes" id="UP000663929">
    <property type="component" value="Chromosome"/>
</dbReference>
<dbReference type="GO" id="GO:0005737">
    <property type="term" value="C:cytoplasm"/>
    <property type="evidence" value="ECO:0007669"/>
    <property type="project" value="TreeGrafter"/>
</dbReference>
<reference evidence="2" key="1">
    <citation type="submission" date="2021-03" db="EMBL/GenBank/DDBJ databases">
        <title>Acanthopleuribacteraceae sp. M133.</title>
        <authorList>
            <person name="Wang G."/>
        </authorList>
    </citation>
    <scope>NUCLEOTIDE SEQUENCE</scope>
    <source>
        <strain evidence="2">M133</strain>
    </source>
</reference>